<protein>
    <recommendedName>
        <fullName evidence="3">Coenzyme PQQ synthesis protein D</fullName>
    </recommendedName>
</protein>
<dbReference type="RefSeq" id="WP_011383873.1">
    <property type="nucleotide sequence ID" value="NC_007626.1"/>
</dbReference>
<dbReference type="STRING" id="342108.amb1463"/>
<dbReference type="KEGG" id="mag:amb1463"/>
<keyword evidence="2" id="KW-1185">Reference proteome</keyword>
<dbReference type="AlphaFoldDB" id="Q2W7A8"/>
<name>Q2W7A8_PARM1</name>
<dbReference type="HOGENOM" id="CLU_159325_2_3_5"/>
<proteinExistence type="predicted"/>
<dbReference type="Proteomes" id="UP000007058">
    <property type="component" value="Chromosome"/>
</dbReference>
<dbReference type="Gene3D" id="1.10.10.1150">
    <property type="entry name" value="Coenzyme PQQ synthesis protein D (PqqD)"/>
    <property type="match status" value="1"/>
</dbReference>
<organism evidence="1 2">
    <name type="scientific">Paramagnetospirillum magneticum (strain ATCC 700264 / AMB-1)</name>
    <name type="common">Magnetospirillum magneticum</name>
    <dbReference type="NCBI Taxonomy" id="342108"/>
    <lineage>
        <taxon>Bacteria</taxon>
        <taxon>Pseudomonadati</taxon>
        <taxon>Pseudomonadota</taxon>
        <taxon>Alphaproteobacteria</taxon>
        <taxon>Rhodospirillales</taxon>
        <taxon>Magnetospirillaceae</taxon>
        <taxon>Paramagnetospirillum</taxon>
    </lineage>
</organism>
<evidence type="ECO:0000313" key="1">
    <source>
        <dbReference type="EMBL" id="BAE50267.1"/>
    </source>
</evidence>
<dbReference type="OrthoDB" id="8453955at2"/>
<dbReference type="InterPro" id="IPR041881">
    <property type="entry name" value="PqqD_sf"/>
</dbReference>
<evidence type="ECO:0008006" key="3">
    <source>
        <dbReference type="Google" id="ProtNLM"/>
    </source>
</evidence>
<reference evidence="1 2" key="1">
    <citation type="journal article" date="2005" name="DNA Res.">
        <title>Complete genome sequence of the facultative anaerobic magnetotactic bacterium Magnetospirillum sp. strain AMB-1.</title>
        <authorList>
            <person name="Matsunaga T."/>
            <person name="Okamura Y."/>
            <person name="Fukuda Y."/>
            <person name="Wahyudi A.T."/>
            <person name="Murase Y."/>
            <person name="Takeyama H."/>
        </authorList>
    </citation>
    <scope>NUCLEOTIDE SEQUENCE [LARGE SCALE GENOMIC DNA]</scope>
    <source>
        <strain evidence="2">ATCC 700264 / AMB-1</strain>
    </source>
</reference>
<sequence>MTIRPDMTIVRSPTCLAAEVGDEVVVMSVERGLYYAFDEISSDIWGRIAEPLSVQSLCQALLLDYDAAPEVIEGDVLAVLTRLREAGLVDVVG</sequence>
<accession>Q2W7A8</accession>
<dbReference type="InterPro" id="IPR008792">
    <property type="entry name" value="PQQD"/>
</dbReference>
<gene>
    <name evidence="1" type="ordered locus">amb1463</name>
</gene>
<dbReference type="EMBL" id="AP007255">
    <property type="protein sequence ID" value="BAE50267.1"/>
    <property type="molecule type" value="Genomic_DNA"/>
</dbReference>
<evidence type="ECO:0000313" key="2">
    <source>
        <dbReference type="Proteomes" id="UP000007058"/>
    </source>
</evidence>
<dbReference type="Pfam" id="PF05402">
    <property type="entry name" value="PqqD"/>
    <property type="match status" value="1"/>
</dbReference>